<dbReference type="KEGG" id="ppsc:EHS13_32685"/>
<feature type="domain" description="Alpha-L-rhamnosidase C-terminal" evidence="7">
    <location>
        <begin position="933"/>
        <end position="998"/>
    </location>
</feature>
<dbReference type="Pfam" id="PF08531">
    <property type="entry name" value="Bac_rhamnosid_N"/>
    <property type="match status" value="1"/>
</dbReference>
<sequence length="1030" mass="117154">MLFISDLTVEYKVNPLGIDIEQPGVSWQLQADERNSSQTAYHVIVSQSLERLNQHIGDSWDTGKMVYNQSQHIIYQGERLVSTARYYWKVKAWDQKGRESAWSEASYWEMGLMEENAWQAQWITAPFLDDPQPEPDIIRDIPVIWDSFTEQTESKEQQNRYFRLTFEMENKPLLAAKLQFFAMDSLYIHINEHNEGLYTPYSLSITLDIAHLLQSGLNVIVCRADGEHKGFIAAISITYTDLQTQVLTTEQGWKVNNQPDSTWLSPLMVDSHWRLAVPIGRFGHDSWSMYNQIQYPVNKAYGPNPIFGKSFCIRKTVTKARLYISALGVYWSTLNGVKIGSDLFAPGWTDYRKRIAYQTYDIAPYLLEDDNHIEVTVGSGWYAGNLSIMGPYHYGTKVACRAQIHVEYEDHTSEIFYTDEAWSSAESAVVSADFYMGETYDARRELLSLNWQNAIVLDKLPGGAMKAQEGPAIRANRQLSPQAIFKISDSNWIIDMGQNMVGWLRLKVEGPSGTEVRIRYGERLDKDGSLYRVNLRSARQEDIYILKGNQSEEYEPRFTYHGFQYVEIAGYPGELTLEKVIGIVVHSDLEEAGELQTSHPLINRLLDNIRWSQRGNFFGIPLDCPQRDERLGWIGDAHAFARTATYNMNCASFYDKWLTDIREAQQENGAYTDIAPLLDYFGVGNVFFADGGIIIPWTMYKVYGDKRVIETQYLSMKRYIDFLLADCDEDLLRRSESYADHLSFGAETPKSLINAAFFAYSVKLLAEMAEIIGENTDAAQYKDLFTKLRATFQKHFIDENGRIACNTQTAYVIALKIGLLPSELEPIATAYLVEDIKHNDWHLTTGFMGVSYALSVLTEHGEQDAAFRLLLQEAFPSWLFPVLNGATTIWERWDGWTVDKGFQDPEMNSLNHYALGSVGEWIYRYLAGIDLAEGAYGFQKFIIRPCLGGGFTQVSCRYKTLYGWIESSWDIKDGVFTLNVEVPVNTTAEIVMPVLADSTVYLDGIAVLNQAVIQVGSGRCEFKSSIAGGI</sequence>
<dbReference type="EC" id="3.2.1.40" evidence="2"/>
<protein>
    <recommendedName>
        <fullName evidence="2">alpha-L-rhamnosidase</fullName>
        <ecNumber evidence="2">3.2.1.40</ecNumber>
    </recommendedName>
</protein>
<dbReference type="InterPro" id="IPR035398">
    <property type="entry name" value="Bac_rhamnosid_C"/>
</dbReference>
<dbReference type="Gene3D" id="2.60.40.10">
    <property type="entry name" value="Immunoglobulins"/>
    <property type="match status" value="1"/>
</dbReference>
<dbReference type="Gene3D" id="2.60.120.260">
    <property type="entry name" value="Galactose-binding domain-like"/>
    <property type="match status" value="3"/>
</dbReference>
<dbReference type="Gene3D" id="2.60.420.10">
    <property type="entry name" value="Maltose phosphorylase, domain 3"/>
    <property type="match status" value="1"/>
</dbReference>
<evidence type="ECO:0000256" key="3">
    <source>
        <dbReference type="ARBA" id="ARBA00022801"/>
    </source>
</evidence>
<accession>A0A6B8RV21</accession>
<dbReference type="Pfam" id="PF17390">
    <property type="entry name" value="Bac_rhamnosid_C"/>
    <property type="match status" value="1"/>
</dbReference>
<dbReference type="InterPro" id="IPR013783">
    <property type="entry name" value="Ig-like_fold"/>
</dbReference>
<evidence type="ECO:0000259" key="7">
    <source>
        <dbReference type="Pfam" id="PF17390"/>
    </source>
</evidence>
<comment type="catalytic activity">
    <reaction evidence="1">
        <text>Hydrolysis of terminal non-reducing alpha-L-rhamnose residues in alpha-L-rhamnosides.</text>
        <dbReference type="EC" id="3.2.1.40"/>
    </reaction>
</comment>
<keyword evidence="3" id="KW-0378">Hydrolase</keyword>
<dbReference type="Pfam" id="PF25788">
    <property type="entry name" value="Ig_Rha78A_N"/>
    <property type="match status" value="1"/>
</dbReference>
<gene>
    <name evidence="8" type="ORF">EHS13_32685</name>
</gene>
<feature type="domain" description="Alpha-L-rhamnosidase concanavalin-like" evidence="4">
    <location>
        <begin position="486"/>
        <end position="586"/>
    </location>
</feature>
<keyword evidence="9" id="KW-1185">Reference proteome</keyword>
<organism evidence="8 9">
    <name type="scientific">Paenibacillus psychroresistens</name>
    <dbReference type="NCBI Taxonomy" id="1778678"/>
    <lineage>
        <taxon>Bacteria</taxon>
        <taxon>Bacillati</taxon>
        <taxon>Bacillota</taxon>
        <taxon>Bacilli</taxon>
        <taxon>Bacillales</taxon>
        <taxon>Paenibacillaceae</taxon>
        <taxon>Paenibacillus</taxon>
    </lineage>
</organism>
<evidence type="ECO:0000313" key="8">
    <source>
        <dbReference type="EMBL" id="QGQ99283.1"/>
    </source>
</evidence>
<proteinExistence type="predicted"/>
<dbReference type="PIRSF" id="PIRSF010631">
    <property type="entry name" value="A-rhamnsds"/>
    <property type="match status" value="1"/>
</dbReference>
<dbReference type="Pfam" id="PF17389">
    <property type="entry name" value="Bac_rhamnosid6H"/>
    <property type="match status" value="1"/>
</dbReference>
<dbReference type="InterPro" id="IPR013737">
    <property type="entry name" value="Bac_rhamnosid_N"/>
</dbReference>
<dbReference type="SUPFAM" id="SSF48208">
    <property type="entry name" value="Six-hairpin glycosidases"/>
    <property type="match status" value="1"/>
</dbReference>
<dbReference type="RefSeq" id="WP_155704403.1">
    <property type="nucleotide sequence ID" value="NZ_CP034235.1"/>
</dbReference>
<dbReference type="Gene3D" id="1.50.10.10">
    <property type="match status" value="1"/>
</dbReference>
<dbReference type="EMBL" id="CP034235">
    <property type="protein sequence ID" value="QGQ99283.1"/>
    <property type="molecule type" value="Genomic_DNA"/>
</dbReference>
<reference evidence="9" key="1">
    <citation type="submission" date="2018-11" db="EMBL/GenBank/DDBJ databases">
        <title>Complete genome sequence of Paenibacillus sp. ML311-T8.</title>
        <authorList>
            <person name="Nam Y.-D."/>
            <person name="Kang J."/>
            <person name="Chung W.-H."/>
            <person name="Park Y.S."/>
        </authorList>
    </citation>
    <scope>NUCLEOTIDE SEQUENCE [LARGE SCALE GENOMIC DNA]</scope>
    <source>
        <strain evidence="9">ML311-T8</strain>
    </source>
</reference>
<dbReference type="PANTHER" id="PTHR33307">
    <property type="entry name" value="ALPHA-RHAMNOSIDASE (EUROFUNG)"/>
    <property type="match status" value="1"/>
</dbReference>
<dbReference type="InterPro" id="IPR035396">
    <property type="entry name" value="Bac_rhamnosid6H"/>
</dbReference>
<dbReference type="Proteomes" id="UP000426246">
    <property type="component" value="Chromosome"/>
</dbReference>
<dbReference type="Pfam" id="PF05592">
    <property type="entry name" value="Bac_rhamnosid"/>
    <property type="match status" value="1"/>
</dbReference>
<dbReference type="GO" id="GO:0005975">
    <property type="term" value="P:carbohydrate metabolic process"/>
    <property type="evidence" value="ECO:0007669"/>
    <property type="project" value="InterPro"/>
</dbReference>
<evidence type="ECO:0000259" key="4">
    <source>
        <dbReference type="Pfam" id="PF05592"/>
    </source>
</evidence>
<feature type="domain" description="Bacterial alpha-L-rhamnosidase N-terminal" evidence="5">
    <location>
        <begin position="315"/>
        <end position="453"/>
    </location>
</feature>
<dbReference type="GO" id="GO:0030596">
    <property type="term" value="F:alpha-L-rhamnosidase activity"/>
    <property type="evidence" value="ECO:0007669"/>
    <property type="project" value="UniProtKB-EC"/>
</dbReference>
<dbReference type="AlphaFoldDB" id="A0A6B8RV21"/>
<dbReference type="PANTHER" id="PTHR33307:SF6">
    <property type="entry name" value="ALPHA-RHAMNOSIDASE (EUROFUNG)-RELATED"/>
    <property type="match status" value="1"/>
</dbReference>
<evidence type="ECO:0000259" key="5">
    <source>
        <dbReference type="Pfam" id="PF08531"/>
    </source>
</evidence>
<evidence type="ECO:0000256" key="1">
    <source>
        <dbReference type="ARBA" id="ARBA00001445"/>
    </source>
</evidence>
<dbReference type="OrthoDB" id="9761045at2"/>
<dbReference type="InterPro" id="IPR008902">
    <property type="entry name" value="Rhamnosid_concanavalin"/>
</dbReference>
<dbReference type="InterPro" id="IPR008928">
    <property type="entry name" value="6-hairpin_glycosidase_sf"/>
</dbReference>
<evidence type="ECO:0000259" key="6">
    <source>
        <dbReference type="Pfam" id="PF17389"/>
    </source>
</evidence>
<evidence type="ECO:0000256" key="2">
    <source>
        <dbReference type="ARBA" id="ARBA00012652"/>
    </source>
</evidence>
<dbReference type="InterPro" id="IPR012341">
    <property type="entry name" value="6hp_glycosidase-like_sf"/>
</dbReference>
<name>A0A6B8RV21_9BACL</name>
<evidence type="ECO:0000313" key="9">
    <source>
        <dbReference type="Proteomes" id="UP000426246"/>
    </source>
</evidence>
<dbReference type="InterPro" id="IPR016007">
    <property type="entry name" value="Alpha_rhamnosid"/>
</dbReference>
<feature type="domain" description="Alpha-L-rhamnosidase six-hairpin glycosidase" evidence="6">
    <location>
        <begin position="591"/>
        <end position="925"/>
    </location>
</feature>